<organism evidence="7 8">
    <name type="scientific">Prymnesium parvum</name>
    <name type="common">Toxic golden alga</name>
    <dbReference type="NCBI Taxonomy" id="97485"/>
    <lineage>
        <taxon>Eukaryota</taxon>
        <taxon>Haptista</taxon>
        <taxon>Haptophyta</taxon>
        <taxon>Prymnesiophyceae</taxon>
        <taxon>Prymnesiales</taxon>
        <taxon>Prymnesiaceae</taxon>
        <taxon>Prymnesium</taxon>
    </lineage>
</organism>
<accession>A0AB34IUK6</accession>
<evidence type="ECO:0000256" key="6">
    <source>
        <dbReference type="RuleBase" id="RU363053"/>
    </source>
</evidence>
<name>A0AB34IUK6_PRYPA</name>
<proteinExistence type="inferred from homology"/>
<keyword evidence="4 6" id="KW-1133">Transmembrane helix</keyword>
<dbReference type="PANTHER" id="PTHR11266">
    <property type="entry name" value="PEROXISOMAL MEMBRANE PROTEIN 2, PXMP2 MPV17"/>
    <property type="match status" value="1"/>
</dbReference>
<dbReference type="Proteomes" id="UP001515480">
    <property type="component" value="Unassembled WGS sequence"/>
</dbReference>
<evidence type="ECO:0000256" key="4">
    <source>
        <dbReference type="ARBA" id="ARBA00022989"/>
    </source>
</evidence>
<dbReference type="EMBL" id="JBGBPQ010000019">
    <property type="protein sequence ID" value="KAL1504923.1"/>
    <property type="molecule type" value="Genomic_DNA"/>
</dbReference>
<evidence type="ECO:0000256" key="5">
    <source>
        <dbReference type="ARBA" id="ARBA00023136"/>
    </source>
</evidence>
<protein>
    <submittedName>
        <fullName evidence="7">Uncharacterized protein</fullName>
    </submittedName>
</protein>
<keyword evidence="3 6" id="KW-0812">Transmembrane</keyword>
<evidence type="ECO:0000256" key="1">
    <source>
        <dbReference type="ARBA" id="ARBA00004141"/>
    </source>
</evidence>
<gene>
    <name evidence="7" type="ORF">AB1Y20_008690</name>
</gene>
<reference evidence="7 8" key="1">
    <citation type="journal article" date="2024" name="Science">
        <title>Giant polyketide synthase enzymes in the biosynthesis of giant marine polyether toxins.</title>
        <authorList>
            <person name="Fallon T.R."/>
            <person name="Shende V.V."/>
            <person name="Wierzbicki I.H."/>
            <person name="Pendleton A.L."/>
            <person name="Watervoot N.F."/>
            <person name="Auber R.P."/>
            <person name="Gonzalez D.J."/>
            <person name="Wisecaver J.H."/>
            <person name="Moore B.S."/>
        </authorList>
    </citation>
    <scope>NUCLEOTIDE SEQUENCE [LARGE SCALE GENOMIC DNA]</scope>
    <source>
        <strain evidence="7 8">12B1</strain>
    </source>
</reference>
<keyword evidence="8" id="KW-1185">Reference proteome</keyword>
<dbReference type="AlphaFoldDB" id="A0AB34IUK6"/>
<sequence>MRILLRPPTAARLPPPPTAEAALTFLRRGLSTSCMGWAHREGVRLSTASLPRLVSLNGPAIVRKVAAPARSGCRQLCKKAKETASTAGEAASKAAAEGAAAASGGFSYVAFAKANPVANNLIIATIKTGAADLMAQMVIERKPFNEVDWQRNFVFCLFGAAYLGMFQYWYQVNIFKRIFPSVERFTNQSWAAKLQDGPGLVALGGQIGLDLGMLCFVYLPAFYTFKAAVFSSTYDVTEWVKTGTTSYTKNFQKDAYDVIRVWGPADVCCFSVPLYLRLPVRHIVSFVWTVYLSFVRGSK</sequence>
<feature type="transmembrane region" description="Helical" evidence="6">
    <location>
        <begin position="152"/>
        <end position="170"/>
    </location>
</feature>
<dbReference type="InterPro" id="IPR007248">
    <property type="entry name" value="Mpv17_PMP22"/>
</dbReference>
<comment type="subcellular location">
    <subcellularLocation>
        <location evidence="1">Membrane</location>
        <topology evidence="1">Multi-pass membrane protein</topology>
    </subcellularLocation>
</comment>
<comment type="caution">
    <text evidence="6">Lacks conserved residue(s) required for the propagation of feature annotation.</text>
</comment>
<dbReference type="GO" id="GO:0005737">
    <property type="term" value="C:cytoplasm"/>
    <property type="evidence" value="ECO:0007669"/>
    <property type="project" value="TreeGrafter"/>
</dbReference>
<evidence type="ECO:0000313" key="8">
    <source>
        <dbReference type="Proteomes" id="UP001515480"/>
    </source>
</evidence>
<evidence type="ECO:0000313" key="7">
    <source>
        <dbReference type="EMBL" id="KAL1504923.1"/>
    </source>
</evidence>
<evidence type="ECO:0000256" key="2">
    <source>
        <dbReference type="ARBA" id="ARBA00006824"/>
    </source>
</evidence>
<comment type="similarity">
    <text evidence="2 6">Belongs to the peroxisomal membrane protein PXMP2/4 family.</text>
</comment>
<comment type="caution">
    <text evidence="7">The sequence shown here is derived from an EMBL/GenBank/DDBJ whole genome shotgun (WGS) entry which is preliminary data.</text>
</comment>
<dbReference type="PANTHER" id="PTHR11266:SF21">
    <property type="entry name" value="ACT DOMAIN-CONTAINING PROTEIN"/>
    <property type="match status" value="1"/>
</dbReference>
<evidence type="ECO:0000256" key="3">
    <source>
        <dbReference type="ARBA" id="ARBA00022692"/>
    </source>
</evidence>
<dbReference type="GO" id="GO:0016020">
    <property type="term" value="C:membrane"/>
    <property type="evidence" value="ECO:0007669"/>
    <property type="project" value="UniProtKB-SubCell"/>
</dbReference>
<keyword evidence="5 6" id="KW-0472">Membrane</keyword>